<organism evidence="1 2">
    <name type="scientific">Portunus trituberculatus</name>
    <name type="common">Swimming crab</name>
    <name type="synonym">Neptunus trituberculatus</name>
    <dbReference type="NCBI Taxonomy" id="210409"/>
    <lineage>
        <taxon>Eukaryota</taxon>
        <taxon>Metazoa</taxon>
        <taxon>Ecdysozoa</taxon>
        <taxon>Arthropoda</taxon>
        <taxon>Crustacea</taxon>
        <taxon>Multicrustacea</taxon>
        <taxon>Malacostraca</taxon>
        <taxon>Eumalacostraca</taxon>
        <taxon>Eucarida</taxon>
        <taxon>Decapoda</taxon>
        <taxon>Pleocyemata</taxon>
        <taxon>Brachyura</taxon>
        <taxon>Eubrachyura</taxon>
        <taxon>Portunoidea</taxon>
        <taxon>Portunidae</taxon>
        <taxon>Portuninae</taxon>
        <taxon>Portunus</taxon>
    </lineage>
</organism>
<dbReference type="EMBL" id="VSRR010005623">
    <property type="protein sequence ID" value="MPC42948.1"/>
    <property type="molecule type" value="Genomic_DNA"/>
</dbReference>
<comment type="caution">
    <text evidence="1">The sequence shown here is derived from an EMBL/GenBank/DDBJ whole genome shotgun (WGS) entry which is preliminary data.</text>
</comment>
<dbReference type="Proteomes" id="UP000324222">
    <property type="component" value="Unassembled WGS sequence"/>
</dbReference>
<keyword evidence="2" id="KW-1185">Reference proteome</keyword>
<proteinExistence type="predicted"/>
<protein>
    <submittedName>
        <fullName evidence="1">Uncharacterized protein</fullName>
    </submittedName>
</protein>
<gene>
    <name evidence="1" type="ORF">E2C01_036583</name>
</gene>
<sequence>MVEPKGCGPSNQHNSTPSVFPLVHYFYSAELQRVLRTSGRFAKCPVPWWNAACTNDVREKRTAFFRLRRHRGDPQCLDAFRRCRARARRVLKKAQRASWKAYASSIYVRTPLTDVFNQKSAELLGSILLLPRQFCSLLCKRWQILRLSPTSLRKTFSVFHGRILQPQVNVTARGWNLSASTFLPLEGSLIMLPSLSLNCRPLCPSVMILLLV</sequence>
<evidence type="ECO:0000313" key="2">
    <source>
        <dbReference type="Proteomes" id="UP000324222"/>
    </source>
</evidence>
<evidence type="ECO:0000313" key="1">
    <source>
        <dbReference type="EMBL" id="MPC42948.1"/>
    </source>
</evidence>
<name>A0A5B7FCV5_PORTR</name>
<accession>A0A5B7FCV5</accession>
<reference evidence="1 2" key="1">
    <citation type="submission" date="2019-05" db="EMBL/GenBank/DDBJ databases">
        <title>Another draft genome of Portunus trituberculatus and its Hox gene families provides insights of decapod evolution.</title>
        <authorList>
            <person name="Jeong J.-H."/>
            <person name="Song I."/>
            <person name="Kim S."/>
            <person name="Choi T."/>
            <person name="Kim D."/>
            <person name="Ryu S."/>
            <person name="Kim W."/>
        </authorList>
    </citation>
    <scope>NUCLEOTIDE SEQUENCE [LARGE SCALE GENOMIC DNA]</scope>
    <source>
        <tissue evidence="1">Muscle</tissue>
    </source>
</reference>
<dbReference type="AlphaFoldDB" id="A0A5B7FCV5"/>